<dbReference type="Gene3D" id="2.60.120.10">
    <property type="entry name" value="Jelly Rolls"/>
    <property type="match status" value="1"/>
</dbReference>
<protein>
    <submittedName>
        <fullName evidence="4">Helix-turn-helix domain-containing protein</fullName>
    </submittedName>
</protein>
<dbReference type="PANTHER" id="PTHR46797">
    <property type="entry name" value="HTH-TYPE TRANSCRIPTIONAL REGULATOR"/>
    <property type="match status" value="1"/>
</dbReference>
<dbReference type="Pfam" id="PF07883">
    <property type="entry name" value="Cupin_2"/>
    <property type="match status" value="1"/>
</dbReference>
<dbReference type="SUPFAM" id="SSF51182">
    <property type="entry name" value="RmlC-like cupins"/>
    <property type="match status" value="1"/>
</dbReference>
<evidence type="ECO:0000256" key="2">
    <source>
        <dbReference type="SAM" id="MobiDB-lite"/>
    </source>
</evidence>
<comment type="caution">
    <text evidence="4">The sequence shown here is derived from an EMBL/GenBank/DDBJ whole genome shotgun (WGS) entry which is preliminary data.</text>
</comment>
<evidence type="ECO:0000313" key="4">
    <source>
        <dbReference type="EMBL" id="MFA9460414.1"/>
    </source>
</evidence>
<dbReference type="SMART" id="SM00530">
    <property type="entry name" value="HTH_XRE"/>
    <property type="match status" value="1"/>
</dbReference>
<feature type="region of interest" description="Disordered" evidence="2">
    <location>
        <begin position="1"/>
        <end position="34"/>
    </location>
</feature>
<dbReference type="InterPro" id="IPR013096">
    <property type="entry name" value="Cupin_2"/>
</dbReference>
<dbReference type="PROSITE" id="PS50943">
    <property type="entry name" value="HTH_CROC1"/>
    <property type="match status" value="1"/>
</dbReference>
<dbReference type="CDD" id="cd00093">
    <property type="entry name" value="HTH_XRE"/>
    <property type="match status" value="1"/>
</dbReference>
<sequence>MGRNDEQSGSRKGALRENQAETVREPREDSDRLDELIGHTLRERRTALSLTLSELSESSGVSNAMLSRIETGQVSPSLSTLVRITRVLGLSLSELFLDYESPEGGALHVEAGQGLEVVRTGTSRGHTYHLLSYERGPKQSFEAFLVSMDDESEVFPRFKHPGVEFLYMIRGEMQYRHGQNLYHVKPGDALTFDGTVMHGPETLLRIPIRFISIIEYASGEEAE</sequence>
<dbReference type="SUPFAM" id="SSF47413">
    <property type="entry name" value="lambda repressor-like DNA-binding domains"/>
    <property type="match status" value="1"/>
</dbReference>
<reference evidence="4 5" key="1">
    <citation type="submission" date="2024-08" db="EMBL/GenBank/DDBJ databases">
        <title>Whole-genome sequencing of halo(alkali)philic microorganisms from hypersaline lakes.</title>
        <authorList>
            <person name="Sorokin D.Y."/>
            <person name="Merkel A.Y."/>
            <person name="Messina E."/>
            <person name="Yakimov M."/>
        </authorList>
    </citation>
    <scope>NUCLEOTIDE SEQUENCE [LARGE SCALE GENOMIC DNA]</scope>
    <source>
        <strain evidence="4 5">Cl-TMA</strain>
    </source>
</reference>
<dbReference type="EMBL" id="JBGUAW010000004">
    <property type="protein sequence ID" value="MFA9460414.1"/>
    <property type="molecule type" value="Genomic_DNA"/>
</dbReference>
<organism evidence="4 5">
    <name type="scientific">Thiohalorhabdus methylotrophus</name>
    <dbReference type="NCBI Taxonomy" id="3242694"/>
    <lineage>
        <taxon>Bacteria</taxon>
        <taxon>Pseudomonadati</taxon>
        <taxon>Pseudomonadota</taxon>
        <taxon>Gammaproteobacteria</taxon>
        <taxon>Thiohalorhabdales</taxon>
        <taxon>Thiohalorhabdaceae</taxon>
        <taxon>Thiohalorhabdus</taxon>
    </lineage>
</organism>
<keyword evidence="5" id="KW-1185">Reference proteome</keyword>
<dbReference type="RefSeq" id="WP_373655203.1">
    <property type="nucleotide sequence ID" value="NZ_JBGUAW010000004.1"/>
</dbReference>
<dbReference type="PANTHER" id="PTHR46797:SF1">
    <property type="entry name" value="METHYLPHOSPHONATE SYNTHASE"/>
    <property type="match status" value="1"/>
</dbReference>
<keyword evidence="1" id="KW-0238">DNA-binding</keyword>
<dbReference type="CDD" id="cd02209">
    <property type="entry name" value="cupin_XRE_C"/>
    <property type="match status" value="1"/>
</dbReference>
<gene>
    <name evidence="4" type="ORF">ACERLL_06180</name>
</gene>
<dbReference type="InterPro" id="IPR001387">
    <property type="entry name" value="Cro/C1-type_HTH"/>
</dbReference>
<dbReference type="Gene3D" id="1.10.260.40">
    <property type="entry name" value="lambda repressor-like DNA-binding domains"/>
    <property type="match status" value="1"/>
</dbReference>
<evidence type="ECO:0000256" key="1">
    <source>
        <dbReference type="ARBA" id="ARBA00023125"/>
    </source>
</evidence>
<dbReference type="InterPro" id="IPR010982">
    <property type="entry name" value="Lambda_DNA-bd_dom_sf"/>
</dbReference>
<feature type="domain" description="HTH cro/C1-type" evidence="3">
    <location>
        <begin position="41"/>
        <end position="95"/>
    </location>
</feature>
<dbReference type="InterPro" id="IPR050807">
    <property type="entry name" value="TransReg_Diox_bact_type"/>
</dbReference>
<proteinExistence type="predicted"/>
<evidence type="ECO:0000259" key="3">
    <source>
        <dbReference type="PROSITE" id="PS50943"/>
    </source>
</evidence>
<dbReference type="InterPro" id="IPR011051">
    <property type="entry name" value="RmlC_Cupin_sf"/>
</dbReference>
<name>A0ABV4TTE7_9GAMM</name>
<dbReference type="Pfam" id="PF01381">
    <property type="entry name" value="HTH_3"/>
    <property type="match status" value="1"/>
</dbReference>
<dbReference type="Proteomes" id="UP001575181">
    <property type="component" value="Unassembled WGS sequence"/>
</dbReference>
<evidence type="ECO:0000313" key="5">
    <source>
        <dbReference type="Proteomes" id="UP001575181"/>
    </source>
</evidence>
<accession>A0ABV4TTE7</accession>
<dbReference type="InterPro" id="IPR014710">
    <property type="entry name" value="RmlC-like_jellyroll"/>
</dbReference>